<accession>A0A485L7W4</accession>
<evidence type="ECO:0000313" key="3">
    <source>
        <dbReference type="EMBL" id="KAF0691309.1"/>
    </source>
</evidence>
<dbReference type="PANTHER" id="PTHR45856:SF25">
    <property type="entry name" value="FUNGAL LIPASE-LIKE DOMAIN-CONTAINING PROTEIN"/>
    <property type="match status" value="1"/>
</dbReference>
<organism evidence="4 5">
    <name type="scientific">Aphanomyces stellatus</name>
    <dbReference type="NCBI Taxonomy" id="120398"/>
    <lineage>
        <taxon>Eukaryota</taxon>
        <taxon>Sar</taxon>
        <taxon>Stramenopiles</taxon>
        <taxon>Oomycota</taxon>
        <taxon>Saprolegniomycetes</taxon>
        <taxon>Saprolegniales</taxon>
        <taxon>Verrucalvaceae</taxon>
        <taxon>Aphanomyces</taxon>
    </lineage>
</organism>
<dbReference type="Pfam" id="PF01764">
    <property type="entry name" value="Lipase_3"/>
    <property type="match status" value="1"/>
</dbReference>
<evidence type="ECO:0000313" key="4">
    <source>
        <dbReference type="EMBL" id="VFT94191.1"/>
    </source>
</evidence>
<evidence type="ECO:0000313" key="5">
    <source>
        <dbReference type="Proteomes" id="UP000332933"/>
    </source>
</evidence>
<feature type="chain" id="PRO_5033437398" evidence="1">
    <location>
        <begin position="21"/>
        <end position="293"/>
    </location>
</feature>
<dbReference type="EMBL" id="CAADRA010006181">
    <property type="protein sequence ID" value="VFT94191.1"/>
    <property type="molecule type" value="Genomic_DNA"/>
</dbReference>
<name>A0A485L7W4_9STRA</name>
<dbReference type="InterPro" id="IPR029058">
    <property type="entry name" value="AB_hydrolase_fold"/>
</dbReference>
<dbReference type="OrthoDB" id="426718at2759"/>
<dbReference type="InterPro" id="IPR002921">
    <property type="entry name" value="Fungal_lipase-type"/>
</dbReference>
<evidence type="ECO:0000256" key="1">
    <source>
        <dbReference type="SAM" id="SignalP"/>
    </source>
</evidence>
<gene>
    <name evidence="4" type="primary">Aste57867_17435</name>
    <name evidence="3" type="ORF">As57867_017375</name>
    <name evidence="4" type="ORF">ASTE57867_17435</name>
</gene>
<dbReference type="AlphaFoldDB" id="A0A485L7W4"/>
<evidence type="ECO:0000259" key="2">
    <source>
        <dbReference type="Pfam" id="PF01764"/>
    </source>
</evidence>
<dbReference type="GO" id="GO:0006629">
    <property type="term" value="P:lipid metabolic process"/>
    <property type="evidence" value="ECO:0007669"/>
    <property type="project" value="InterPro"/>
</dbReference>
<proteinExistence type="predicted"/>
<dbReference type="Gene3D" id="3.40.50.1820">
    <property type="entry name" value="alpha/beta hydrolase"/>
    <property type="match status" value="1"/>
</dbReference>
<dbReference type="SUPFAM" id="SSF53474">
    <property type="entry name" value="alpha/beta-Hydrolases"/>
    <property type="match status" value="1"/>
</dbReference>
<feature type="domain" description="Fungal lipase-type" evidence="2">
    <location>
        <begin position="100"/>
        <end position="234"/>
    </location>
</feature>
<protein>
    <submittedName>
        <fullName evidence="4">Aste57867_17435 protein</fullName>
    </submittedName>
</protein>
<reference evidence="3" key="2">
    <citation type="submission" date="2019-06" db="EMBL/GenBank/DDBJ databases">
        <title>Genomics analysis of Aphanomyces spp. identifies a new class of oomycete effector associated with host adaptation.</title>
        <authorList>
            <person name="Gaulin E."/>
        </authorList>
    </citation>
    <scope>NUCLEOTIDE SEQUENCE</scope>
    <source>
        <strain evidence="3">CBS 578.67</strain>
    </source>
</reference>
<reference evidence="4 5" key="1">
    <citation type="submission" date="2019-03" db="EMBL/GenBank/DDBJ databases">
        <authorList>
            <person name="Gaulin E."/>
            <person name="Dumas B."/>
        </authorList>
    </citation>
    <scope>NUCLEOTIDE SEQUENCE [LARGE SCALE GENOMIC DNA]</scope>
    <source>
        <strain evidence="4">CBS 568.67</strain>
    </source>
</reference>
<keyword evidence="5" id="KW-1185">Reference proteome</keyword>
<dbReference type="EMBL" id="VJMH01006160">
    <property type="protein sequence ID" value="KAF0691309.1"/>
    <property type="molecule type" value="Genomic_DNA"/>
</dbReference>
<dbReference type="InterPro" id="IPR051218">
    <property type="entry name" value="Sec_MonoDiacylglyc_Lipase"/>
</dbReference>
<keyword evidence="1" id="KW-0732">Signal</keyword>
<dbReference type="PANTHER" id="PTHR45856">
    <property type="entry name" value="ALPHA/BETA-HYDROLASES SUPERFAMILY PROTEIN"/>
    <property type="match status" value="1"/>
</dbReference>
<sequence>MRTLSSIILLLLVVLGVVVARAPVYEYTQSSLASPPVSYNESHALYIGRLVSVAYCHREHIEAWTCPPCAYVRRLPDLQVINDADHNFQAILGFTGEHIIVAFRGSMDLKNWIDNIRMLMMHPWPTTLPRVAVHRGFYASYVSIQTQLLTGLESLRAMHPHAPLLLTGHSLGAAVAAITAVDLHVTRNLTAQRLLTFGEPRVGNAAFVAQLLQVVPHPFRVTHWRDVVPNLPLEMQGYVHAPQEVWYSANSDAFKLCDPHDGEDPTCNKQFWMTGNPLDHIVYLNLTMSHTQC</sequence>
<dbReference type="CDD" id="cd00519">
    <property type="entry name" value="Lipase_3"/>
    <property type="match status" value="1"/>
</dbReference>
<dbReference type="Proteomes" id="UP000332933">
    <property type="component" value="Unassembled WGS sequence"/>
</dbReference>
<feature type="signal peptide" evidence="1">
    <location>
        <begin position="1"/>
        <end position="20"/>
    </location>
</feature>